<dbReference type="AlphaFoldDB" id="A0A0V0R174"/>
<comment type="caution">
    <text evidence="5">The sequence shown here is derived from an EMBL/GenBank/DDBJ whole genome shotgun (WGS) entry which is preliminary data.</text>
</comment>
<reference evidence="5 6" key="1">
    <citation type="journal article" date="2015" name="Sci. Rep.">
        <title>Genome of the facultative scuticociliatosis pathogen Pseudocohnilembus persalinus provides insight into its virulence through horizontal gene transfer.</title>
        <authorList>
            <person name="Xiong J."/>
            <person name="Wang G."/>
            <person name="Cheng J."/>
            <person name="Tian M."/>
            <person name="Pan X."/>
            <person name="Warren A."/>
            <person name="Jiang C."/>
            <person name="Yuan D."/>
            <person name="Miao W."/>
        </authorList>
    </citation>
    <scope>NUCLEOTIDE SEQUENCE [LARGE SCALE GENOMIC DNA]</scope>
    <source>
        <strain evidence="5">36N120E</strain>
    </source>
</reference>
<dbReference type="GO" id="GO:1990904">
    <property type="term" value="C:ribonucleoprotein complex"/>
    <property type="evidence" value="ECO:0007669"/>
    <property type="project" value="UniProtKB-KW"/>
</dbReference>
<dbReference type="InParanoid" id="A0A0V0R174"/>
<evidence type="ECO:0000256" key="3">
    <source>
        <dbReference type="ARBA" id="ARBA00023274"/>
    </source>
</evidence>
<dbReference type="InterPro" id="IPR035566">
    <property type="entry name" value="Ribosomal_protein_bL20_C"/>
</dbReference>
<accession>A0A0V0R174</accession>
<dbReference type="GO" id="GO:0019843">
    <property type="term" value="F:rRNA binding"/>
    <property type="evidence" value="ECO:0007669"/>
    <property type="project" value="InterPro"/>
</dbReference>
<dbReference type="CDD" id="cd07026">
    <property type="entry name" value="Ribosomal_L20"/>
    <property type="match status" value="1"/>
</dbReference>
<evidence type="ECO:0000256" key="1">
    <source>
        <dbReference type="ARBA" id="ARBA00007698"/>
    </source>
</evidence>
<dbReference type="FunFam" id="1.10.1900.20:FF:000001">
    <property type="entry name" value="50S ribosomal protein L20"/>
    <property type="match status" value="1"/>
</dbReference>
<dbReference type="PANTHER" id="PTHR10986">
    <property type="entry name" value="39S RIBOSOMAL PROTEIN L20"/>
    <property type="match status" value="1"/>
</dbReference>
<dbReference type="PRINTS" id="PR00062">
    <property type="entry name" value="RIBOSOMALL20"/>
</dbReference>
<proteinExistence type="inferred from homology"/>
<dbReference type="GO" id="GO:0003735">
    <property type="term" value="F:structural constituent of ribosome"/>
    <property type="evidence" value="ECO:0007669"/>
    <property type="project" value="InterPro"/>
</dbReference>
<sequence>MGHFSKKKYLKLAKGFYGSAKRNPKVMIPKVHKSLMYAYVGRKLKKRNLRREWIHSINSGVREYNIGYGQFICGLNNSNIKLDRKILAGLSIYEPYSFKAIVDEVKIQGKIKEKVNSNKISMLEAYARKLIVDAPLRSEQADSQQRQLAEQQSMPYFFGERADVQSAVKLGLEKQAQIAKQLESIQVKNSNQSQQKQKLQQEQQK</sequence>
<dbReference type="Gene3D" id="6.10.160.10">
    <property type="match status" value="1"/>
</dbReference>
<organism evidence="5 6">
    <name type="scientific">Pseudocohnilembus persalinus</name>
    <name type="common">Ciliate</name>
    <dbReference type="NCBI Taxonomy" id="266149"/>
    <lineage>
        <taxon>Eukaryota</taxon>
        <taxon>Sar</taxon>
        <taxon>Alveolata</taxon>
        <taxon>Ciliophora</taxon>
        <taxon>Intramacronucleata</taxon>
        <taxon>Oligohymenophorea</taxon>
        <taxon>Scuticociliatia</taxon>
        <taxon>Philasterida</taxon>
        <taxon>Pseudocohnilembidae</taxon>
        <taxon>Pseudocohnilembus</taxon>
    </lineage>
</organism>
<dbReference type="Pfam" id="PF00453">
    <property type="entry name" value="Ribosomal_L20"/>
    <property type="match status" value="1"/>
</dbReference>
<protein>
    <recommendedName>
        <fullName evidence="7">Ribosomal protein L20</fullName>
    </recommendedName>
</protein>
<dbReference type="InterPro" id="IPR005813">
    <property type="entry name" value="Ribosomal_bL20"/>
</dbReference>
<dbReference type="Gene3D" id="1.10.1900.20">
    <property type="entry name" value="Ribosomal protein L20"/>
    <property type="match status" value="1"/>
</dbReference>
<comment type="similarity">
    <text evidence="1 4">Belongs to the bacterial ribosomal protein bL20 family.</text>
</comment>
<evidence type="ECO:0000256" key="2">
    <source>
        <dbReference type="ARBA" id="ARBA00022980"/>
    </source>
</evidence>
<keyword evidence="6" id="KW-1185">Reference proteome</keyword>
<keyword evidence="3 4" id="KW-0687">Ribonucleoprotein</keyword>
<dbReference type="GO" id="GO:0005840">
    <property type="term" value="C:ribosome"/>
    <property type="evidence" value="ECO:0007669"/>
    <property type="project" value="UniProtKB-KW"/>
</dbReference>
<dbReference type="EMBL" id="LDAU01000067">
    <property type="protein sequence ID" value="KRX08259.1"/>
    <property type="molecule type" value="Genomic_DNA"/>
</dbReference>
<dbReference type="Proteomes" id="UP000054937">
    <property type="component" value="Unassembled WGS sequence"/>
</dbReference>
<name>A0A0V0R174_PSEPJ</name>
<keyword evidence="2 4" id="KW-0689">Ribosomal protein</keyword>
<evidence type="ECO:0000313" key="5">
    <source>
        <dbReference type="EMBL" id="KRX08259.1"/>
    </source>
</evidence>
<dbReference type="SUPFAM" id="SSF74731">
    <property type="entry name" value="Ribosomal protein L20"/>
    <property type="match status" value="1"/>
</dbReference>
<dbReference type="NCBIfam" id="TIGR01032">
    <property type="entry name" value="rplT_bact"/>
    <property type="match status" value="1"/>
</dbReference>
<evidence type="ECO:0000256" key="4">
    <source>
        <dbReference type="RuleBase" id="RU000561"/>
    </source>
</evidence>
<evidence type="ECO:0008006" key="7">
    <source>
        <dbReference type="Google" id="ProtNLM"/>
    </source>
</evidence>
<gene>
    <name evidence="5" type="ORF">PPERSA_01189</name>
</gene>
<dbReference type="OrthoDB" id="10251781at2759"/>
<evidence type="ECO:0000313" key="6">
    <source>
        <dbReference type="Proteomes" id="UP000054937"/>
    </source>
</evidence>
<dbReference type="GO" id="GO:0006412">
    <property type="term" value="P:translation"/>
    <property type="evidence" value="ECO:0007669"/>
    <property type="project" value="InterPro"/>
</dbReference>